<dbReference type="AlphaFoldDB" id="A0A3M7R2F0"/>
<evidence type="ECO:0000256" key="1">
    <source>
        <dbReference type="PROSITE-ProRule" id="PRU00325"/>
    </source>
</evidence>
<name>A0A3M7R2F0_BRAPC</name>
<organism evidence="3 4">
    <name type="scientific">Brachionus plicatilis</name>
    <name type="common">Marine rotifer</name>
    <name type="synonym">Brachionus muelleri</name>
    <dbReference type="NCBI Taxonomy" id="10195"/>
    <lineage>
        <taxon>Eukaryota</taxon>
        <taxon>Metazoa</taxon>
        <taxon>Spiralia</taxon>
        <taxon>Gnathifera</taxon>
        <taxon>Rotifera</taxon>
        <taxon>Eurotatoria</taxon>
        <taxon>Monogononta</taxon>
        <taxon>Pseudotrocha</taxon>
        <taxon>Ploima</taxon>
        <taxon>Brachionidae</taxon>
        <taxon>Brachionus</taxon>
    </lineage>
</organism>
<evidence type="ECO:0000313" key="3">
    <source>
        <dbReference type="EMBL" id="RNA17544.1"/>
    </source>
</evidence>
<dbReference type="PROSITE" id="PS50966">
    <property type="entry name" value="ZF_SWIM"/>
    <property type="match status" value="1"/>
</dbReference>
<protein>
    <recommendedName>
        <fullName evidence="2">SWIM-type domain-containing protein</fullName>
    </recommendedName>
</protein>
<evidence type="ECO:0000313" key="4">
    <source>
        <dbReference type="Proteomes" id="UP000276133"/>
    </source>
</evidence>
<dbReference type="OrthoDB" id="10404735at2759"/>
<dbReference type="Proteomes" id="UP000276133">
    <property type="component" value="Unassembled WGS sequence"/>
</dbReference>
<comment type="caution">
    <text evidence="3">The sequence shown here is derived from an EMBL/GenBank/DDBJ whole genome shotgun (WGS) entry which is preliminary data.</text>
</comment>
<reference evidence="3 4" key="1">
    <citation type="journal article" date="2018" name="Sci. Rep.">
        <title>Genomic signatures of local adaptation to the degree of environmental predictability in rotifers.</title>
        <authorList>
            <person name="Franch-Gras L."/>
            <person name="Hahn C."/>
            <person name="Garcia-Roger E.M."/>
            <person name="Carmona M.J."/>
            <person name="Serra M."/>
            <person name="Gomez A."/>
        </authorList>
    </citation>
    <scope>NUCLEOTIDE SEQUENCE [LARGE SCALE GENOMIC DNA]</scope>
    <source>
        <strain evidence="3">HYR1</strain>
    </source>
</reference>
<keyword evidence="1" id="KW-0862">Zinc</keyword>
<proteinExistence type="predicted"/>
<feature type="domain" description="SWIM-type" evidence="2">
    <location>
        <begin position="45"/>
        <end position="81"/>
    </location>
</feature>
<dbReference type="InterPro" id="IPR007527">
    <property type="entry name" value="Znf_SWIM"/>
</dbReference>
<keyword evidence="1" id="KW-0479">Metal-binding</keyword>
<keyword evidence="1" id="KW-0863">Zinc-finger</keyword>
<gene>
    <name evidence="3" type="ORF">BpHYR1_054641</name>
</gene>
<accession>A0A3M7R2F0</accession>
<keyword evidence="4" id="KW-1185">Reference proteome</keyword>
<dbReference type="Pfam" id="PF04434">
    <property type="entry name" value="SWIM"/>
    <property type="match status" value="1"/>
</dbReference>
<evidence type="ECO:0000259" key="2">
    <source>
        <dbReference type="PROSITE" id="PS50966"/>
    </source>
</evidence>
<dbReference type="EMBL" id="REGN01004435">
    <property type="protein sequence ID" value="RNA17544.1"/>
    <property type="molecule type" value="Genomic_DNA"/>
</dbReference>
<sequence length="117" mass="13412">MLFYSNQNIDDFLLHQHPKIYPKSNLYNCTLIRKNKLVSFGGNHYTCTYSSVGTLAKKCSCFRFLDKVACKHLVAACILDDVELKGLRKKTKILSTVRKKNSKKYDSSDEDSIIVEL</sequence>
<dbReference type="GO" id="GO:0008270">
    <property type="term" value="F:zinc ion binding"/>
    <property type="evidence" value="ECO:0007669"/>
    <property type="project" value="UniProtKB-KW"/>
</dbReference>